<feature type="transmembrane region" description="Helical" evidence="6">
    <location>
        <begin position="93"/>
        <end position="126"/>
    </location>
</feature>
<name>A0A5C4LWF8_9PSEU</name>
<evidence type="ECO:0000256" key="6">
    <source>
        <dbReference type="SAM" id="Phobius"/>
    </source>
</evidence>
<dbReference type="Pfam" id="PF09924">
    <property type="entry name" value="LPG_synthase_C"/>
    <property type="match status" value="1"/>
</dbReference>
<keyword evidence="3 6" id="KW-0812">Transmembrane</keyword>
<evidence type="ECO:0000256" key="2">
    <source>
        <dbReference type="ARBA" id="ARBA00022475"/>
    </source>
</evidence>
<gene>
    <name evidence="8" type="ORF">FG385_29810</name>
</gene>
<dbReference type="Proteomes" id="UP000305546">
    <property type="component" value="Unassembled WGS sequence"/>
</dbReference>
<organism evidence="8 9">
    <name type="scientific">Amycolatopsis alkalitolerans</name>
    <dbReference type="NCBI Taxonomy" id="2547244"/>
    <lineage>
        <taxon>Bacteria</taxon>
        <taxon>Bacillati</taxon>
        <taxon>Actinomycetota</taxon>
        <taxon>Actinomycetes</taxon>
        <taxon>Pseudonocardiales</taxon>
        <taxon>Pseudonocardiaceae</taxon>
        <taxon>Amycolatopsis</taxon>
    </lineage>
</organism>
<dbReference type="OrthoDB" id="9801152at2"/>
<evidence type="ECO:0000259" key="7">
    <source>
        <dbReference type="Pfam" id="PF09924"/>
    </source>
</evidence>
<comment type="caution">
    <text evidence="8">The sequence shown here is derived from an EMBL/GenBank/DDBJ whole genome shotgun (WGS) entry which is preliminary data.</text>
</comment>
<keyword evidence="2" id="KW-1003">Cell membrane</keyword>
<comment type="subcellular location">
    <subcellularLocation>
        <location evidence="1">Cell membrane</location>
        <topology evidence="1">Multi-pass membrane protein</topology>
    </subcellularLocation>
</comment>
<evidence type="ECO:0000256" key="3">
    <source>
        <dbReference type="ARBA" id="ARBA00022692"/>
    </source>
</evidence>
<proteinExistence type="predicted"/>
<keyword evidence="9" id="KW-1185">Reference proteome</keyword>
<dbReference type="EMBL" id="VDFW01000039">
    <property type="protein sequence ID" value="TNC20915.1"/>
    <property type="molecule type" value="Genomic_DNA"/>
</dbReference>
<evidence type="ECO:0000313" key="9">
    <source>
        <dbReference type="Proteomes" id="UP000305546"/>
    </source>
</evidence>
<feature type="transmembrane region" description="Helical" evidence="6">
    <location>
        <begin position="146"/>
        <end position="170"/>
    </location>
</feature>
<reference evidence="8 9" key="1">
    <citation type="submission" date="2019-06" db="EMBL/GenBank/DDBJ databases">
        <title>Amycolatopsis alkalitolerans sp. nov., isolated from Gastrodia elata Blume.</title>
        <authorList>
            <person name="Narsing Rao M.P."/>
            <person name="Li W.J."/>
        </authorList>
    </citation>
    <scope>NUCLEOTIDE SEQUENCE [LARGE SCALE GENOMIC DNA]</scope>
    <source>
        <strain evidence="8 9">SYSUP0005</strain>
    </source>
</reference>
<dbReference type="RefSeq" id="WP_139100165.1">
    <property type="nucleotide sequence ID" value="NZ_VDFW01000039.1"/>
</dbReference>
<evidence type="ECO:0000313" key="8">
    <source>
        <dbReference type="EMBL" id="TNC20915.1"/>
    </source>
</evidence>
<accession>A0A5C4LWF8</accession>
<sequence>MTGEAHPALWRLTGAASVAAITWTTRVVGFVAVLAVVLPAGRRGMRGRIVEWLELPQEATTAAAAVVLVTGVLLILLASGLRRRKRRAWQLALAASVLLACAHLGLNHVFGAGLVSVALAVVLLLNRRYFIALPDPVTGRWRAARVFLQLVLAGLVINFALLSFAPRSFLEPLDWRSRLADAALSLIGISGPAVFHVLWLDDLTTAVGLLFGLGAVLVAAYFLLRSAEPAPHLSDEERAHLRELLDQHGQRDSLGYFALRDDKFVVFSKTGKAAVTYRVIVGAAVASADPLGDSEAWPGAIEEFLEVCRRHGWVPAAMGCSELGATVWARYDLDVLEIGDEAVVDTSTFTLDGRAMRGVRQAVSRTKRAGYEVRVRRAEELRAGELAELEALAANWRGSATERGFSMALGRMGGPGSVLVTAEQDGRTRGLLQFVPWGVDGLSLDVMRRDRAADNGVNELMISELLVRAREHEVRYVSLNFAAFRKLLEEGRRIGAGPVARVSAKVLSLASHWIQIETLYRFNAKFQPNWVPRFLVYPGVRELPRVGVAVFEAEGLGGRSRWLMRMLQR</sequence>
<keyword evidence="5 6" id="KW-0472">Membrane</keyword>
<dbReference type="SUPFAM" id="SSF55729">
    <property type="entry name" value="Acyl-CoA N-acyltransferases (Nat)"/>
    <property type="match status" value="1"/>
</dbReference>
<protein>
    <submittedName>
        <fullName evidence="8">DUF2156 domain-containing protein</fullName>
    </submittedName>
</protein>
<dbReference type="InterPro" id="IPR016181">
    <property type="entry name" value="Acyl_CoA_acyltransferase"/>
</dbReference>
<feature type="transmembrane region" description="Helical" evidence="6">
    <location>
        <begin position="12"/>
        <end position="39"/>
    </location>
</feature>
<feature type="transmembrane region" description="Helical" evidence="6">
    <location>
        <begin position="206"/>
        <end position="224"/>
    </location>
</feature>
<dbReference type="InterPro" id="IPR051211">
    <property type="entry name" value="PG_lysyltransferase"/>
</dbReference>
<evidence type="ECO:0000256" key="5">
    <source>
        <dbReference type="ARBA" id="ARBA00023136"/>
    </source>
</evidence>
<evidence type="ECO:0000256" key="4">
    <source>
        <dbReference type="ARBA" id="ARBA00022989"/>
    </source>
</evidence>
<dbReference type="GO" id="GO:0016755">
    <property type="term" value="F:aminoacyltransferase activity"/>
    <property type="evidence" value="ECO:0007669"/>
    <property type="project" value="TreeGrafter"/>
</dbReference>
<dbReference type="GO" id="GO:0005886">
    <property type="term" value="C:plasma membrane"/>
    <property type="evidence" value="ECO:0007669"/>
    <property type="project" value="UniProtKB-SubCell"/>
</dbReference>
<keyword evidence="4 6" id="KW-1133">Transmembrane helix</keyword>
<feature type="transmembrane region" description="Helical" evidence="6">
    <location>
        <begin position="182"/>
        <end position="200"/>
    </location>
</feature>
<dbReference type="InterPro" id="IPR024320">
    <property type="entry name" value="LPG_synthase_C"/>
</dbReference>
<dbReference type="GO" id="GO:0055091">
    <property type="term" value="P:phospholipid homeostasis"/>
    <property type="evidence" value="ECO:0007669"/>
    <property type="project" value="TreeGrafter"/>
</dbReference>
<dbReference type="AlphaFoldDB" id="A0A5C4LWF8"/>
<dbReference type="PANTHER" id="PTHR34697:SF2">
    <property type="entry name" value="PHOSPHATIDYLGLYCEROL LYSYLTRANSFERASE"/>
    <property type="match status" value="1"/>
</dbReference>
<dbReference type="PANTHER" id="PTHR34697">
    <property type="entry name" value="PHOSPHATIDYLGLYCEROL LYSYLTRANSFERASE"/>
    <property type="match status" value="1"/>
</dbReference>
<feature type="domain" description="Phosphatidylglycerol lysyltransferase C-terminal" evidence="7">
    <location>
        <begin position="242"/>
        <end position="537"/>
    </location>
</feature>
<evidence type="ECO:0000256" key="1">
    <source>
        <dbReference type="ARBA" id="ARBA00004651"/>
    </source>
</evidence>
<feature type="transmembrane region" description="Helical" evidence="6">
    <location>
        <begin position="59"/>
        <end position="81"/>
    </location>
</feature>